<evidence type="ECO:0000259" key="9">
    <source>
        <dbReference type="SMART" id="SM00095"/>
    </source>
</evidence>
<comment type="function">
    <text evidence="2">Catalyzes the hydrolysis of 5-hydroxyisourate (HIU) to 2-oxo-4-hydroxy-4-carboxy-5-ureidoimidazoline (OHCU).</text>
</comment>
<dbReference type="SUPFAM" id="SSF49472">
    <property type="entry name" value="Transthyretin (synonym: prealbumin)"/>
    <property type="match status" value="1"/>
</dbReference>
<evidence type="ECO:0000256" key="4">
    <source>
        <dbReference type="ARBA" id="ARBA00011881"/>
    </source>
</evidence>
<evidence type="ECO:0000256" key="2">
    <source>
        <dbReference type="ARBA" id="ARBA00002704"/>
    </source>
</evidence>
<feature type="domain" description="Transthyretin/hydroxyisourate hydrolase" evidence="9">
    <location>
        <begin position="1"/>
        <end position="113"/>
    </location>
</feature>
<dbReference type="AlphaFoldDB" id="L8HIV5"/>
<dbReference type="OrthoDB" id="10265230at2759"/>
<dbReference type="Pfam" id="PF00576">
    <property type="entry name" value="Transthyretin"/>
    <property type="match status" value="1"/>
</dbReference>
<evidence type="ECO:0000313" key="11">
    <source>
        <dbReference type="Proteomes" id="UP000011083"/>
    </source>
</evidence>
<evidence type="ECO:0000313" key="10">
    <source>
        <dbReference type="EMBL" id="ELR25539.1"/>
    </source>
</evidence>
<evidence type="ECO:0000256" key="6">
    <source>
        <dbReference type="ARBA" id="ARBA00022801"/>
    </source>
</evidence>
<dbReference type="PANTHER" id="PTHR10395:SF7">
    <property type="entry name" value="5-HYDROXYISOURATE HYDROLASE"/>
    <property type="match status" value="1"/>
</dbReference>
<accession>L8HIV5</accession>
<comment type="similarity">
    <text evidence="3 8">Belongs to the transthyretin family. 5-hydroxyisourate hydrolase subfamily.</text>
</comment>
<dbReference type="VEuPathDB" id="AmoebaDB:ACA1_296370"/>
<dbReference type="Gene3D" id="2.60.40.180">
    <property type="entry name" value="Transthyretin/hydroxyisourate hydrolase domain"/>
    <property type="match status" value="1"/>
</dbReference>
<dbReference type="GO" id="GO:0033971">
    <property type="term" value="F:hydroxyisourate hydrolase activity"/>
    <property type="evidence" value="ECO:0007669"/>
    <property type="project" value="UniProtKB-EC"/>
</dbReference>
<dbReference type="CDD" id="cd05822">
    <property type="entry name" value="TLP_HIUase"/>
    <property type="match status" value="1"/>
</dbReference>
<evidence type="ECO:0000256" key="7">
    <source>
        <dbReference type="PIRSR" id="PIRSR600895-51"/>
    </source>
</evidence>
<reference evidence="10 11" key="1">
    <citation type="journal article" date="2013" name="Genome Biol.">
        <title>Genome of Acanthamoeba castellanii highlights extensive lateral gene transfer and early evolution of tyrosine kinase signaling.</title>
        <authorList>
            <person name="Clarke M."/>
            <person name="Lohan A.J."/>
            <person name="Liu B."/>
            <person name="Lagkouvardos I."/>
            <person name="Roy S."/>
            <person name="Zafar N."/>
            <person name="Bertelli C."/>
            <person name="Schilde C."/>
            <person name="Kianianmomeni A."/>
            <person name="Burglin T.R."/>
            <person name="Frech C."/>
            <person name="Turcotte B."/>
            <person name="Kopec K.O."/>
            <person name="Synnott J.M."/>
            <person name="Choo C."/>
            <person name="Paponov I."/>
            <person name="Finkler A."/>
            <person name="Soon Heng Tan C."/>
            <person name="Hutchins A.P."/>
            <person name="Weinmeier T."/>
            <person name="Rattei T."/>
            <person name="Chu J.S."/>
            <person name="Gimenez G."/>
            <person name="Irimia M."/>
            <person name="Rigden D.J."/>
            <person name="Fitzpatrick D.A."/>
            <person name="Lorenzo-Morales J."/>
            <person name="Bateman A."/>
            <person name="Chiu C.H."/>
            <person name="Tang P."/>
            <person name="Hegemann P."/>
            <person name="Fromm H."/>
            <person name="Raoult D."/>
            <person name="Greub G."/>
            <person name="Miranda-Saavedra D."/>
            <person name="Chen N."/>
            <person name="Nash P."/>
            <person name="Ginger M.L."/>
            <person name="Horn M."/>
            <person name="Schaap P."/>
            <person name="Caler L."/>
            <person name="Loftus B."/>
        </authorList>
    </citation>
    <scope>NUCLEOTIDE SEQUENCE [LARGE SCALE GENOMIC DNA]</scope>
    <source>
        <strain evidence="10 11">Neff</strain>
    </source>
</reference>
<gene>
    <name evidence="10" type="ORF">ACA1_296370</name>
</gene>
<name>L8HIV5_ACACF</name>
<evidence type="ECO:0000256" key="8">
    <source>
        <dbReference type="RuleBase" id="RU361270"/>
    </source>
</evidence>
<keyword evidence="5 8" id="KW-0659">Purine metabolism</keyword>
<evidence type="ECO:0000256" key="1">
    <source>
        <dbReference type="ARBA" id="ARBA00001043"/>
    </source>
</evidence>
<dbReference type="SMART" id="SM00095">
    <property type="entry name" value="TR_THY"/>
    <property type="match status" value="1"/>
</dbReference>
<comment type="subunit">
    <text evidence="4 8">Homotetramer.</text>
</comment>
<sequence length="114" mass="12419">MATSSLSSHALDTTLGKPAAGMPVTLFANAQGEDWTELSKAATNADGRATKDNFPALAPGLYKVRFDTTTYFRQAGVEKFLYPYVDIVFQLEAGQHYHIPLLISAHGYSTYRGS</sequence>
<dbReference type="GeneID" id="14926599"/>
<dbReference type="InterPro" id="IPR023416">
    <property type="entry name" value="Transthyretin/HIU_hydrolase_d"/>
</dbReference>
<dbReference type="NCBIfam" id="TIGR02962">
    <property type="entry name" value="hdxy_isourate"/>
    <property type="match status" value="1"/>
</dbReference>
<keyword evidence="6 8" id="KW-0378">Hydrolase</keyword>
<dbReference type="GO" id="GO:0006144">
    <property type="term" value="P:purine nucleobase metabolic process"/>
    <property type="evidence" value="ECO:0007669"/>
    <property type="project" value="UniProtKB-KW"/>
</dbReference>
<feature type="binding site" evidence="7">
    <location>
        <position position="111"/>
    </location>
    <ligand>
        <name>substrate</name>
    </ligand>
</feature>
<dbReference type="Proteomes" id="UP000011083">
    <property type="component" value="Unassembled WGS sequence"/>
</dbReference>
<keyword evidence="11" id="KW-1185">Reference proteome</keyword>
<dbReference type="KEGG" id="acan:ACA1_296370"/>
<dbReference type="STRING" id="1257118.L8HIV5"/>
<dbReference type="InterPro" id="IPR000895">
    <property type="entry name" value="Transthyretin/HIU_hydrolase"/>
</dbReference>
<comment type="catalytic activity">
    <reaction evidence="1 8">
        <text>5-hydroxyisourate + H2O = 5-hydroxy-2-oxo-4-ureido-2,5-dihydro-1H-imidazole-5-carboxylate + H(+)</text>
        <dbReference type="Rhea" id="RHEA:23736"/>
        <dbReference type="ChEBI" id="CHEBI:15377"/>
        <dbReference type="ChEBI" id="CHEBI:15378"/>
        <dbReference type="ChEBI" id="CHEBI:18072"/>
        <dbReference type="ChEBI" id="CHEBI:58639"/>
        <dbReference type="EC" id="3.5.2.17"/>
    </reaction>
</comment>
<dbReference type="PRINTS" id="PR00189">
    <property type="entry name" value="TRNSTHYRETIN"/>
</dbReference>
<feature type="binding site" evidence="7">
    <location>
        <position position="48"/>
    </location>
    <ligand>
        <name>substrate</name>
    </ligand>
</feature>
<dbReference type="InterPro" id="IPR014306">
    <property type="entry name" value="Hydroxyisourate_hydrolase"/>
</dbReference>
<organism evidence="10 11">
    <name type="scientific">Acanthamoeba castellanii (strain ATCC 30010 / Neff)</name>
    <dbReference type="NCBI Taxonomy" id="1257118"/>
    <lineage>
        <taxon>Eukaryota</taxon>
        <taxon>Amoebozoa</taxon>
        <taxon>Discosea</taxon>
        <taxon>Longamoebia</taxon>
        <taxon>Centramoebida</taxon>
        <taxon>Acanthamoebidae</taxon>
        <taxon>Acanthamoeba</taxon>
    </lineage>
</organism>
<feature type="binding site" evidence="7">
    <location>
        <position position="9"/>
    </location>
    <ligand>
        <name>substrate</name>
    </ligand>
</feature>
<dbReference type="OMA" id="HDGRCDA"/>
<evidence type="ECO:0000256" key="5">
    <source>
        <dbReference type="ARBA" id="ARBA00022631"/>
    </source>
</evidence>
<dbReference type="PANTHER" id="PTHR10395">
    <property type="entry name" value="URICASE AND TRANSTHYRETIN-RELATED"/>
    <property type="match status" value="1"/>
</dbReference>
<dbReference type="EC" id="3.5.2.17" evidence="8"/>
<evidence type="ECO:0000256" key="3">
    <source>
        <dbReference type="ARBA" id="ARBA00009850"/>
    </source>
</evidence>
<dbReference type="EMBL" id="KB007805">
    <property type="protein sequence ID" value="ELR25539.1"/>
    <property type="molecule type" value="Genomic_DNA"/>
</dbReference>
<dbReference type="InterPro" id="IPR036817">
    <property type="entry name" value="Transthyretin/HIU_hydrolase_sf"/>
</dbReference>
<dbReference type="RefSeq" id="XP_004368294.1">
    <property type="nucleotide sequence ID" value="XM_004368237.1"/>
</dbReference>
<proteinExistence type="inferred from homology"/>
<protein>
    <recommendedName>
        <fullName evidence="8">5-hydroxyisourate hydrolase</fullName>
        <shortName evidence="8">HIU hydrolase</shortName>
        <shortName evidence="8">HIUHase</shortName>
        <ecNumber evidence="8">3.5.2.17</ecNumber>
    </recommendedName>
</protein>